<gene>
    <name evidence="7" type="ORF">RBB81_01370</name>
</gene>
<dbReference type="RefSeq" id="WP_353072446.1">
    <property type="nucleotide sequence ID" value="NZ_CP132938.1"/>
</dbReference>
<dbReference type="PROSITE" id="PS51349">
    <property type="entry name" value="FMN_HYDROXY_ACID_DH_2"/>
    <property type="match status" value="1"/>
</dbReference>
<evidence type="ECO:0000256" key="5">
    <source>
        <dbReference type="PIRSR" id="PIRSR000138-2"/>
    </source>
</evidence>
<dbReference type="Gene3D" id="3.20.20.70">
    <property type="entry name" value="Aldolase class I"/>
    <property type="match status" value="1"/>
</dbReference>
<dbReference type="InterPro" id="IPR013785">
    <property type="entry name" value="Aldolase_TIM"/>
</dbReference>
<dbReference type="PANTHER" id="PTHR10578:SF143">
    <property type="entry name" value="FMN-DEPENDENT ALPHA-HYDROXY ACID DEHYDROGENASE PB1A11.03"/>
    <property type="match status" value="1"/>
</dbReference>
<dbReference type="InterPro" id="IPR012133">
    <property type="entry name" value="Alpha-hydoxy_acid_DH_FMN"/>
</dbReference>
<evidence type="ECO:0000313" key="7">
    <source>
        <dbReference type="EMBL" id="XCB22596.1"/>
    </source>
</evidence>
<dbReference type="Pfam" id="PF01070">
    <property type="entry name" value="FMN_dh"/>
    <property type="match status" value="1"/>
</dbReference>
<dbReference type="InterPro" id="IPR000262">
    <property type="entry name" value="FMN-dep_DH"/>
</dbReference>
<comment type="similarity">
    <text evidence="3">Belongs to the FMN-dependent alpha-hydroxy acid dehydrogenase family.</text>
</comment>
<dbReference type="PROSITE" id="PS00557">
    <property type="entry name" value="FMN_HYDROXY_ACID_DH_1"/>
    <property type="match status" value="1"/>
</dbReference>
<feature type="binding site" evidence="5">
    <location>
        <begin position="359"/>
        <end position="360"/>
    </location>
    <ligand>
        <name>FMN</name>
        <dbReference type="ChEBI" id="CHEBI:58210"/>
    </ligand>
</feature>
<keyword evidence="5" id="KW-0285">Flavoprotein</keyword>
<dbReference type="SUPFAM" id="SSF51395">
    <property type="entry name" value="FMN-linked oxidoreductases"/>
    <property type="match status" value="1"/>
</dbReference>
<proteinExistence type="inferred from homology"/>
<feature type="binding site" evidence="5">
    <location>
        <position position="309"/>
    </location>
    <ligand>
        <name>glyoxylate</name>
        <dbReference type="ChEBI" id="CHEBI:36655"/>
    </ligand>
</feature>
<dbReference type="InterPro" id="IPR008259">
    <property type="entry name" value="FMN_hydac_DH_AS"/>
</dbReference>
<feature type="active site" description="Proton acceptor" evidence="4">
    <location>
        <position position="306"/>
    </location>
</feature>
<reference evidence="7" key="1">
    <citation type="submission" date="2023-08" db="EMBL/GenBank/DDBJ databases">
        <authorList>
            <person name="Messyasz A."/>
            <person name="Mannisto M.K."/>
            <person name="Kerkhof L.J."/>
            <person name="Haggblom M."/>
        </authorList>
    </citation>
    <scope>NUCLEOTIDE SEQUENCE</scope>
    <source>
        <strain evidence="7">M8UP39</strain>
    </source>
</reference>
<feature type="binding site" evidence="5">
    <location>
        <begin position="336"/>
        <end position="340"/>
    </location>
    <ligand>
        <name>FMN</name>
        <dbReference type="ChEBI" id="CHEBI:58210"/>
    </ligand>
</feature>
<feature type="binding site" evidence="5">
    <location>
        <position position="175"/>
    </location>
    <ligand>
        <name>glyoxylate</name>
        <dbReference type="ChEBI" id="CHEBI:36655"/>
    </ligand>
</feature>
<reference evidence="7" key="2">
    <citation type="journal article" date="2024" name="Environ. Microbiol.">
        <title>Genome analysis and description of Tunturibacter gen. nov. expands the diversity of Terriglobia in tundra soils.</title>
        <authorList>
            <person name="Messyasz A."/>
            <person name="Mannisto M.K."/>
            <person name="Kerkhof L.J."/>
            <person name="Haggblom M.M."/>
        </authorList>
    </citation>
    <scope>NUCLEOTIDE SEQUENCE</scope>
    <source>
        <strain evidence="7">M8UP39</strain>
    </source>
</reference>
<feature type="binding site" evidence="5">
    <location>
        <begin position="120"/>
        <end position="122"/>
    </location>
    <ligand>
        <name>FMN</name>
        <dbReference type="ChEBI" id="CHEBI:58210"/>
    </ligand>
</feature>
<feature type="binding site" evidence="5">
    <location>
        <position position="304"/>
    </location>
    <ligand>
        <name>FMN</name>
        <dbReference type="ChEBI" id="CHEBI:58210"/>
    </ligand>
</feature>
<dbReference type="PIRSF" id="PIRSF000138">
    <property type="entry name" value="Al-hdrx_acd_dh"/>
    <property type="match status" value="1"/>
</dbReference>
<dbReference type="AlphaFoldDB" id="A0AAU7Z233"/>
<dbReference type="KEGG" id="tgi:RBB81_01370"/>
<keyword evidence="5" id="KW-0288">FMN</keyword>
<dbReference type="InterPro" id="IPR037350">
    <property type="entry name" value="LMO_FMN"/>
</dbReference>
<dbReference type="GO" id="GO:0016491">
    <property type="term" value="F:oxidoreductase activity"/>
    <property type="evidence" value="ECO:0007669"/>
    <property type="project" value="UniProtKB-KW"/>
</dbReference>
<organism evidence="7">
    <name type="scientific">Tunturiibacter gelidiferens</name>
    <dbReference type="NCBI Taxonomy" id="3069689"/>
    <lineage>
        <taxon>Bacteria</taxon>
        <taxon>Pseudomonadati</taxon>
        <taxon>Acidobacteriota</taxon>
        <taxon>Terriglobia</taxon>
        <taxon>Terriglobales</taxon>
        <taxon>Acidobacteriaceae</taxon>
        <taxon>Tunturiibacter</taxon>
    </lineage>
</organism>
<evidence type="ECO:0000256" key="4">
    <source>
        <dbReference type="PIRSR" id="PIRSR000138-1"/>
    </source>
</evidence>
<feature type="binding site" evidence="5">
    <location>
        <position position="306"/>
    </location>
    <ligand>
        <name>glyoxylate</name>
        <dbReference type="ChEBI" id="CHEBI:36655"/>
    </ligand>
</feature>
<dbReference type="PANTHER" id="PTHR10578">
    <property type="entry name" value="S -2-HYDROXY-ACID OXIDASE-RELATED"/>
    <property type="match status" value="1"/>
</dbReference>
<feature type="binding site" evidence="5">
    <location>
        <position position="210"/>
    </location>
    <ligand>
        <name>glyoxylate</name>
        <dbReference type="ChEBI" id="CHEBI:36655"/>
    </ligand>
</feature>
<keyword evidence="2" id="KW-0560">Oxidoreductase</keyword>
<feature type="domain" description="FMN hydroxy acid dehydrogenase" evidence="6">
    <location>
        <begin position="41"/>
        <end position="408"/>
    </location>
</feature>
<feature type="binding site" evidence="5">
    <location>
        <position position="282"/>
    </location>
    <ligand>
        <name>FMN</name>
        <dbReference type="ChEBI" id="CHEBI:58210"/>
    </ligand>
</feature>
<evidence type="ECO:0000256" key="3">
    <source>
        <dbReference type="ARBA" id="ARBA00024042"/>
    </source>
</evidence>
<comment type="cofactor">
    <cofactor evidence="1">
        <name>FMN</name>
        <dbReference type="ChEBI" id="CHEBI:58210"/>
    </cofactor>
</comment>
<dbReference type="EMBL" id="CP132938">
    <property type="protein sequence ID" value="XCB22596.1"/>
    <property type="molecule type" value="Genomic_DNA"/>
</dbReference>
<sequence length="408" mass="43826">MKARMSLSGLRTCIRYRKSTVRMPHFGDYQTEIYFKGLRGVLPSLPADFKLLEQRAQAAMPPSVLSYVQGGCGDEFTQSQNAEAFHHWGLVPRMLVDCSTRDLTLDLFGLKLPTPIFLSPIGVLGICTPDGHGDLAVARASAATGVPMIASTLSNDTLEAVAASLGDTPGFFQLYTPKDDALTESLIHRAESAGFKAIVVTLDTWLLGWRPRDLNAANFPQLRGAALQNYFTDPCFRGSLAKPPEEDLSAAVMQWTQNIGNPLTWKHLPWLRSLTKLPLILKGICHPDDARRAIDAGIEGIYCSNHGGRQANGGVPAIDMLPGIVEACGRTPVLFDSGVRSGSDVVKALAMGAAAVGIGRPYVYGLALAGTEGVTHVLRSFLAEADLLMAIDGFPTLTALRQAGVVRL</sequence>
<evidence type="ECO:0000259" key="6">
    <source>
        <dbReference type="PROSITE" id="PS51349"/>
    </source>
</evidence>
<accession>A0AAU7Z233</accession>
<dbReference type="CDD" id="cd03332">
    <property type="entry name" value="LMO_FMN"/>
    <property type="match status" value="1"/>
</dbReference>
<feature type="binding site" evidence="5">
    <location>
        <position position="67"/>
    </location>
    <ligand>
        <name>glyoxylate</name>
        <dbReference type="ChEBI" id="CHEBI:36655"/>
    </ligand>
</feature>
<feature type="binding site" evidence="5">
    <location>
        <position position="201"/>
    </location>
    <ligand>
        <name>FMN</name>
        <dbReference type="ChEBI" id="CHEBI:58210"/>
    </ligand>
</feature>
<name>A0AAU7Z233_9BACT</name>
<feature type="binding site" evidence="5">
    <location>
        <position position="151"/>
    </location>
    <ligand>
        <name>FMN</name>
        <dbReference type="ChEBI" id="CHEBI:58210"/>
    </ligand>
</feature>
<dbReference type="InterPro" id="IPR037396">
    <property type="entry name" value="FMN_HAD"/>
</dbReference>
<evidence type="ECO:0000256" key="2">
    <source>
        <dbReference type="ARBA" id="ARBA00023002"/>
    </source>
</evidence>
<feature type="binding site" evidence="5">
    <location>
        <position position="173"/>
    </location>
    <ligand>
        <name>FMN</name>
        <dbReference type="ChEBI" id="CHEBI:58210"/>
    </ligand>
</feature>
<protein>
    <submittedName>
        <fullName evidence="7">Lactate 2-monooxygenase</fullName>
    </submittedName>
</protein>
<dbReference type="GO" id="GO:0010181">
    <property type="term" value="F:FMN binding"/>
    <property type="evidence" value="ECO:0007669"/>
    <property type="project" value="InterPro"/>
</dbReference>
<evidence type="ECO:0000256" key="1">
    <source>
        <dbReference type="ARBA" id="ARBA00001917"/>
    </source>
</evidence>